<accession>A0A645HGD2</accession>
<dbReference type="EMBL" id="VSSQ01093073">
    <property type="protein sequence ID" value="MPN38071.1"/>
    <property type="molecule type" value="Genomic_DNA"/>
</dbReference>
<proteinExistence type="predicted"/>
<comment type="caution">
    <text evidence="1">The sequence shown here is derived from an EMBL/GenBank/DDBJ whole genome shotgun (WGS) entry which is preliminary data.</text>
</comment>
<name>A0A645HGD2_9ZZZZ</name>
<gene>
    <name evidence="1" type="ORF">SDC9_185594</name>
</gene>
<evidence type="ECO:0000313" key="1">
    <source>
        <dbReference type="EMBL" id="MPN38071.1"/>
    </source>
</evidence>
<sequence>MENIFHLPVYCLANFIAFSLDSAPAFVKNTLAPSKPEASITALAASDLTSNAYPGPINGIFSACSFIAVTMALFPCPRLEFTSCDDMS</sequence>
<reference evidence="1" key="1">
    <citation type="submission" date="2019-08" db="EMBL/GenBank/DDBJ databases">
        <authorList>
            <person name="Kucharzyk K."/>
            <person name="Murdoch R.W."/>
            <person name="Higgins S."/>
            <person name="Loffler F."/>
        </authorList>
    </citation>
    <scope>NUCLEOTIDE SEQUENCE</scope>
</reference>
<protein>
    <submittedName>
        <fullName evidence="1">Uncharacterized protein</fullName>
    </submittedName>
</protein>
<organism evidence="1">
    <name type="scientific">bioreactor metagenome</name>
    <dbReference type="NCBI Taxonomy" id="1076179"/>
    <lineage>
        <taxon>unclassified sequences</taxon>
        <taxon>metagenomes</taxon>
        <taxon>ecological metagenomes</taxon>
    </lineage>
</organism>
<dbReference type="AlphaFoldDB" id="A0A645HGD2"/>